<dbReference type="Gene3D" id="6.10.340.10">
    <property type="match status" value="1"/>
</dbReference>
<dbReference type="FunFam" id="1.10.287.130:FF:000049">
    <property type="entry name" value="C4-dicarboxylate transport sensor protein DctB"/>
    <property type="match status" value="1"/>
</dbReference>
<evidence type="ECO:0000256" key="4">
    <source>
        <dbReference type="ARBA" id="ARBA00022475"/>
    </source>
</evidence>
<sequence length="789" mass="88507">MLKRKTIGNRLISAISLMAFLSIGVSLIALMTWDNLEEQIDAIVSKNLPTLRASYHLERSTAALKDSLHKIGFNKDPARHAELKQHIQTEAERITHSIASTASLSSYPALKIEHAGLLKDIDTYSHLLSQRSTLLLALAQSENQISWLHQKVVDELAPIRQEVEWQLTRTAPNHLDSDTIRATVNEFSLIQSITVKESELFHLVQEMFHQSDNRDITNAFHYIGYKTEQLKATSDSLSHYPSTLAFRQQLDDMISQVEPNGPVARQLSVLSALEKTIRSYDKRINNRLIYQEELIQTMVGQADSSLLALNDHTRQSVIISSYILLGVVVLAITLSVFLSVYLVSRGIVARLNQLSQDLYAVAHGDLNARIQVDGDDEIGLLGDSLRQFRQQMLAMQRANALNLINNTQASIITCDLSGIVESVNPSALSLFGTDAIPDNQTIWALFNRAMEPRLKRLFLPSSPLQSNGACNLTIKQTHSGEPRYLRLDFRQFKQGRETKVIITVTDITEQESAARWLENMVQEKTESLTKRNRQLKAEIEDRKRIEEDLRATQDELIQAAKMAVVGQTMTSLAHELNQPLSAMTTHIFATRMAVDKNNLTQLAASLDKMDSLTERMARIITSLRNFAKKQSANRMLQAVDIQESINHARQLIESRLKVQQTKLISRINSPFQVMADPVQLEQVLVNLFINSCDAVAGSDTREIYVELLHHSAAPRTFSLAICDTGPGFARDIIEKLFTPFTTTKDVGLGLGLNICRSIMNRLNGDIFLASTLQGGAMVVLELKKDDDER</sequence>
<evidence type="ECO:0000313" key="20">
    <source>
        <dbReference type="EMBL" id="NAW64663.1"/>
    </source>
</evidence>
<dbReference type="EMBL" id="WXWW01000086">
    <property type="protein sequence ID" value="NAW64663.1"/>
    <property type="molecule type" value="Genomic_DNA"/>
</dbReference>
<keyword evidence="7" id="KW-0808">Transferase</keyword>
<evidence type="ECO:0000256" key="3">
    <source>
        <dbReference type="ARBA" id="ARBA00012438"/>
    </source>
</evidence>
<dbReference type="InterPro" id="IPR003594">
    <property type="entry name" value="HATPase_dom"/>
</dbReference>
<feature type="transmembrane region" description="Helical" evidence="17">
    <location>
        <begin position="322"/>
        <end position="343"/>
    </location>
</feature>
<dbReference type="InterPro" id="IPR024478">
    <property type="entry name" value="HlyB_4HB_MCP"/>
</dbReference>
<dbReference type="SUPFAM" id="SSF55785">
    <property type="entry name" value="PYP-like sensor domain (PAS domain)"/>
    <property type="match status" value="1"/>
</dbReference>
<dbReference type="Proteomes" id="UP000465712">
    <property type="component" value="Unassembled WGS sequence"/>
</dbReference>
<dbReference type="CDD" id="cd06225">
    <property type="entry name" value="HAMP"/>
    <property type="match status" value="1"/>
</dbReference>
<keyword evidence="4" id="KW-1003">Cell membrane</keyword>
<proteinExistence type="predicted"/>
<dbReference type="PROSITE" id="PS50885">
    <property type="entry name" value="HAMP"/>
    <property type="match status" value="1"/>
</dbReference>
<evidence type="ECO:0000256" key="9">
    <source>
        <dbReference type="ARBA" id="ARBA00022741"/>
    </source>
</evidence>
<dbReference type="Pfam" id="PF00512">
    <property type="entry name" value="HisKA"/>
    <property type="match status" value="1"/>
</dbReference>
<evidence type="ECO:0000256" key="5">
    <source>
        <dbReference type="ARBA" id="ARBA00022519"/>
    </source>
</evidence>
<dbReference type="SMART" id="SM00387">
    <property type="entry name" value="HATPase_c"/>
    <property type="match status" value="1"/>
</dbReference>
<comment type="caution">
    <text evidence="20">The sequence shown here is derived from an EMBL/GenBank/DDBJ whole genome shotgun (WGS) entry which is preliminary data.</text>
</comment>
<evidence type="ECO:0000256" key="12">
    <source>
        <dbReference type="ARBA" id="ARBA00022989"/>
    </source>
</evidence>
<keyword evidence="10" id="KW-0418">Kinase</keyword>
<dbReference type="PIRSF" id="PIRSF037119">
    <property type="entry name" value="STHK_PgtB"/>
    <property type="match status" value="1"/>
</dbReference>
<dbReference type="InterPro" id="IPR004358">
    <property type="entry name" value="Sig_transdc_His_kin-like_C"/>
</dbReference>
<evidence type="ECO:0000256" key="6">
    <source>
        <dbReference type="ARBA" id="ARBA00022553"/>
    </source>
</evidence>
<dbReference type="Gene3D" id="3.30.565.10">
    <property type="entry name" value="Histidine kinase-like ATPase, C-terminal domain"/>
    <property type="match status" value="1"/>
</dbReference>
<dbReference type="InterPro" id="IPR003660">
    <property type="entry name" value="HAMP_dom"/>
</dbReference>
<dbReference type="PRINTS" id="PR00344">
    <property type="entry name" value="BCTRLSENSOR"/>
</dbReference>
<dbReference type="RefSeq" id="WP_161443471.1">
    <property type="nucleotide sequence ID" value="NZ_WXWW01000086.1"/>
</dbReference>
<dbReference type="Gene3D" id="3.30.450.20">
    <property type="entry name" value="PAS domain"/>
    <property type="match status" value="1"/>
</dbReference>
<feature type="coiled-coil region" evidence="16">
    <location>
        <begin position="518"/>
        <end position="562"/>
    </location>
</feature>
<dbReference type="Pfam" id="PF02518">
    <property type="entry name" value="HATPase_c"/>
    <property type="match status" value="1"/>
</dbReference>
<dbReference type="GO" id="GO:0005886">
    <property type="term" value="C:plasma membrane"/>
    <property type="evidence" value="ECO:0007669"/>
    <property type="project" value="UniProtKB-SubCell"/>
</dbReference>
<dbReference type="SUPFAM" id="SSF55874">
    <property type="entry name" value="ATPase domain of HSP90 chaperone/DNA topoisomerase II/histidine kinase"/>
    <property type="match status" value="1"/>
</dbReference>
<dbReference type="PROSITE" id="PS50109">
    <property type="entry name" value="HIS_KIN"/>
    <property type="match status" value="1"/>
</dbReference>
<dbReference type="SMART" id="SM00388">
    <property type="entry name" value="HisKA"/>
    <property type="match status" value="1"/>
</dbReference>
<dbReference type="InterPro" id="IPR036890">
    <property type="entry name" value="HATPase_C_sf"/>
</dbReference>
<evidence type="ECO:0000256" key="8">
    <source>
        <dbReference type="ARBA" id="ARBA00022692"/>
    </source>
</evidence>
<dbReference type="AlphaFoldDB" id="A0A7X4W9L5"/>
<dbReference type="Pfam" id="PF00672">
    <property type="entry name" value="HAMP"/>
    <property type="match status" value="1"/>
</dbReference>
<dbReference type="GO" id="GO:0000155">
    <property type="term" value="F:phosphorelay sensor kinase activity"/>
    <property type="evidence" value="ECO:0007669"/>
    <property type="project" value="InterPro"/>
</dbReference>
<keyword evidence="14 17" id="KW-0472">Membrane</keyword>
<dbReference type="CDD" id="cd00082">
    <property type="entry name" value="HisKA"/>
    <property type="match status" value="1"/>
</dbReference>
<dbReference type="InterPro" id="IPR000014">
    <property type="entry name" value="PAS"/>
</dbReference>
<keyword evidence="13" id="KW-0902">Two-component regulatory system</keyword>
<dbReference type="SUPFAM" id="SSF47384">
    <property type="entry name" value="Homodimeric domain of signal transducing histidine kinase"/>
    <property type="match status" value="1"/>
</dbReference>
<evidence type="ECO:0000256" key="10">
    <source>
        <dbReference type="ARBA" id="ARBA00022777"/>
    </source>
</evidence>
<dbReference type="InterPro" id="IPR036097">
    <property type="entry name" value="HisK_dim/P_sf"/>
</dbReference>
<dbReference type="PANTHER" id="PTHR43065">
    <property type="entry name" value="SENSOR HISTIDINE KINASE"/>
    <property type="match status" value="1"/>
</dbReference>
<organism evidence="20 21">
    <name type="scientific">Photobacterium halotolerans</name>
    <dbReference type="NCBI Taxonomy" id="265726"/>
    <lineage>
        <taxon>Bacteria</taxon>
        <taxon>Pseudomonadati</taxon>
        <taxon>Pseudomonadota</taxon>
        <taxon>Gammaproteobacteria</taxon>
        <taxon>Vibrionales</taxon>
        <taxon>Vibrionaceae</taxon>
        <taxon>Photobacterium</taxon>
    </lineage>
</organism>
<evidence type="ECO:0000313" key="21">
    <source>
        <dbReference type="Proteomes" id="UP000465712"/>
    </source>
</evidence>
<keyword evidence="11" id="KW-0067">ATP-binding</keyword>
<evidence type="ECO:0000256" key="2">
    <source>
        <dbReference type="ARBA" id="ARBA00004429"/>
    </source>
</evidence>
<dbReference type="SUPFAM" id="SSF158472">
    <property type="entry name" value="HAMP domain-like"/>
    <property type="match status" value="1"/>
</dbReference>
<dbReference type="InterPro" id="IPR035965">
    <property type="entry name" value="PAS-like_dom_sf"/>
</dbReference>
<evidence type="ECO:0000256" key="17">
    <source>
        <dbReference type="SAM" id="Phobius"/>
    </source>
</evidence>
<comment type="catalytic activity">
    <reaction evidence="1">
        <text>ATP + protein L-histidine = ADP + protein N-phospho-L-histidine.</text>
        <dbReference type="EC" id="2.7.13.3"/>
    </reaction>
</comment>
<keyword evidence="16" id="KW-0175">Coiled coil</keyword>
<evidence type="ECO:0000256" key="14">
    <source>
        <dbReference type="ARBA" id="ARBA00023136"/>
    </source>
</evidence>
<name>A0A7X4W9L5_9GAMM</name>
<feature type="transmembrane region" description="Helical" evidence="17">
    <location>
        <begin position="12"/>
        <end position="33"/>
    </location>
</feature>
<evidence type="ECO:0000256" key="1">
    <source>
        <dbReference type="ARBA" id="ARBA00000085"/>
    </source>
</evidence>
<dbReference type="InterPro" id="IPR005467">
    <property type="entry name" value="His_kinase_dom"/>
</dbReference>
<keyword evidence="6" id="KW-0597">Phosphoprotein</keyword>
<dbReference type="Pfam" id="PF13426">
    <property type="entry name" value="PAS_9"/>
    <property type="match status" value="1"/>
</dbReference>
<dbReference type="Pfam" id="PF12729">
    <property type="entry name" value="4HB_MCP_1"/>
    <property type="match status" value="1"/>
</dbReference>
<gene>
    <name evidence="20" type="ORF">CAG72_05495</name>
</gene>
<evidence type="ECO:0000259" key="18">
    <source>
        <dbReference type="PROSITE" id="PS50109"/>
    </source>
</evidence>
<dbReference type="InterPro" id="IPR017116">
    <property type="entry name" value="Sig_transdc_His_kinase_PgtB"/>
</dbReference>
<reference evidence="20 21" key="1">
    <citation type="submission" date="2017-05" db="EMBL/GenBank/DDBJ databases">
        <title>High clonality and local adaptation shapes Vibrionaceae linages within an endangered oasis.</title>
        <authorList>
            <person name="Vazquez-Rosas-Landa M."/>
        </authorList>
    </citation>
    <scope>NUCLEOTIDE SEQUENCE [LARGE SCALE GENOMIC DNA]</scope>
    <source>
        <strain evidence="20 21">P46_P4S1P180</strain>
    </source>
</reference>
<dbReference type="SMART" id="SM00304">
    <property type="entry name" value="HAMP"/>
    <property type="match status" value="1"/>
</dbReference>
<accession>A0A7X4W9L5</accession>
<evidence type="ECO:0000256" key="11">
    <source>
        <dbReference type="ARBA" id="ARBA00022840"/>
    </source>
</evidence>
<keyword evidence="5" id="KW-0997">Cell inner membrane</keyword>
<evidence type="ECO:0000256" key="16">
    <source>
        <dbReference type="SAM" id="Coils"/>
    </source>
</evidence>
<dbReference type="Gene3D" id="1.10.287.130">
    <property type="match status" value="1"/>
</dbReference>
<evidence type="ECO:0000256" key="15">
    <source>
        <dbReference type="ARBA" id="ARBA00073143"/>
    </source>
</evidence>
<feature type="domain" description="Histidine kinase" evidence="18">
    <location>
        <begin position="571"/>
        <end position="786"/>
    </location>
</feature>
<evidence type="ECO:0000256" key="13">
    <source>
        <dbReference type="ARBA" id="ARBA00023012"/>
    </source>
</evidence>
<dbReference type="InterPro" id="IPR003661">
    <property type="entry name" value="HisK_dim/P_dom"/>
</dbReference>
<dbReference type="GO" id="GO:0005524">
    <property type="term" value="F:ATP binding"/>
    <property type="evidence" value="ECO:0007669"/>
    <property type="project" value="UniProtKB-KW"/>
</dbReference>
<evidence type="ECO:0000259" key="19">
    <source>
        <dbReference type="PROSITE" id="PS50885"/>
    </source>
</evidence>
<dbReference type="EC" id="2.7.13.3" evidence="3"/>
<comment type="subcellular location">
    <subcellularLocation>
        <location evidence="2">Cell inner membrane</location>
        <topology evidence="2">Multi-pass membrane protein</topology>
    </subcellularLocation>
</comment>
<keyword evidence="12 17" id="KW-1133">Transmembrane helix</keyword>
<protein>
    <recommendedName>
        <fullName evidence="15">C4-dicarboxylate transport sensor protein DctB</fullName>
        <ecNumber evidence="3">2.7.13.3</ecNumber>
    </recommendedName>
</protein>
<keyword evidence="8 17" id="KW-0812">Transmembrane</keyword>
<dbReference type="PANTHER" id="PTHR43065:SF10">
    <property type="entry name" value="PEROXIDE STRESS-ACTIVATED HISTIDINE KINASE MAK3"/>
    <property type="match status" value="1"/>
</dbReference>
<keyword evidence="9" id="KW-0547">Nucleotide-binding</keyword>
<feature type="domain" description="HAMP" evidence="19">
    <location>
        <begin position="345"/>
        <end position="397"/>
    </location>
</feature>
<evidence type="ECO:0000256" key="7">
    <source>
        <dbReference type="ARBA" id="ARBA00022679"/>
    </source>
</evidence>